<accession>A0A0H3DCN9</accession>
<dbReference type="OrthoDB" id="9765610at2"/>
<dbReference type="Gene3D" id="2.40.180.10">
    <property type="entry name" value="Catalase core domain"/>
    <property type="match status" value="1"/>
</dbReference>
<evidence type="ECO:0000313" key="2">
    <source>
        <dbReference type="EMBL" id="ADJ47399.1"/>
    </source>
</evidence>
<gene>
    <name evidence="2" type="ordered locus">AMED_5646</name>
</gene>
<protein>
    <recommendedName>
        <fullName evidence="4">Catalase</fullName>
    </recommendedName>
</protein>
<evidence type="ECO:0000313" key="3">
    <source>
        <dbReference type="Proteomes" id="UP000000328"/>
    </source>
</evidence>
<feature type="region of interest" description="Disordered" evidence="1">
    <location>
        <begin position="356"/>
        <end position="376"/>
    </location>
</feature>
<dbReference type="InterPro" id="IPR020835">
    <property type="entry name" value="Catalase_sf"/>
</dbReference>
<dbReference type="AlphaFoldDB" id="A0A0H3DCN9"/>
<evidence type="ECO:0008006" key="4">
    <source>
        <dbReference type="Google" id="ProtNLM"/>
    </source>
</evidence>
<dbReference type="SUPFAM" id="SSF56634">
    <property type="entry name" value="Heme-dependent catalase-like"/>
    <property type="match status" value="1"/>
</dbReference>
<dbReference type="GeneID" id="92873329"/>
<organism evidence="2 3">
    <name type="scientific">Amycolatopsis mediterranei (strain U-32)</name>
    <dbReference type="NCBI Taxonomy" id="749927"/>
    <lineage>
        <taxon>Bacteria</taxon>
        <taxon>Bacillati</taxon>
        <taxon>Actinomycetota</taxon>
        <taxon>Actinomycetes</taxon>
        <taxon>Pseudonocardiales</taxon>
        <taxon>Pseudonocardiaceae</taxon>
        <taxon>Amycolatopsis</taxon>
    </lineage>
</organism>
<reference evidence="2 3" key="1">
    <citation type="journal article" date="2010" name="Cell Res.">
        <title>Complete genome sequence of the rifamycin SV-producing Amycolatopsis mediterranei U32 revealed its genetic characteristics in phylogeny and metabolism.</title>
        <authorList>
            <person name="Zhao W."/>
            <person name="Zhong Y."/>
            <person name="Yuan H."/>
            <person name="Wang J."/>
            <person name="Zheng H."/>
            <person name="Wang Y."/>
            <person name="Cen X."/>
            <person name="Xu F."/>
            <person name="Bai J."/>
            <person name="Han X."/>
            <person name="Lu G."/>
            <person name="Zhu Y."/>
            <person name="Shao Z."/>
            <person name="Yan H."/>
            <person name="Li C."/>
            <person name="Peng N."/>
            <person name="Zhang Z."/>
            <person name="Zhang Y."/>
            <person name="Lin W."/>
            <person name="Fan Y."/>
            <person name="Qin Z."/>
            <person name="Hu Y."/>
            <person name="Zhu B."/>
            <person name="Wang S."/>
            <person name="Ding X."/>
            <person name="Zhao G.P."/>
        </authorList>
    </citation>
    <scope>NUCLEOTIDE SEQUENCE [LARGE SCALE GENOMIC DNA]</scope>
    <source>
        <strain evidence="3">U-32</strain>
    </source>
</reference>
<dbReference type="KEGG" id="amd:AMED_5646"/>
<dbReference type="PATRIC" id="fig|749927.5.peg.5860"/>
<sequence length="376" mass="41510">MSGFVRYSPETETFDPELPDHLKRIIAFWENKVRESPQQEGTGRAVRGAHAKTIGIVRAEVEISGNAPQPYAQGIYTQAGRHDALIRFSSASNHLGPDALLGPVLGFAIKLFDVPGTKLVDEEPDSTTFDLVLKNNPAFIANTAAHYLFIQDIGDRVGDYLAHGKEGFRELLTDFLTGNGTLEQKDWAWEELFAFVKAATQTPVRNPLLSTYWTMAAVRHGDYVAKVRVAAAAENAGHARHRELDLTSGPDVFGPVLAEELREHAFAFDLQVQLCTDLAAMPVNDVTVEWPEKLSPFVTVGRVRLPRQDIAGNAEQGDALAFNQWRVTAAHRPLGEIMDVRRVYTASANVRRALNHQPQREPTSVDEVLSGPSSRP</sequence>
<name>A0A0H3DCN9_AMYMU</name>
<evidence type="ECO:0000256" key="1">
    <source>
        <dbReference type="SAM" id="MobiDB-lite"/>
    </source>
</evidence>
<dbReference type="CDD" id="cd08152">
    <property type="entry name" value="y4iL_like"/>
    <property type="match status" value="1"/>
</dbReference>
<dbReference type="Proteomes" id="UP000000328">
    <property type="component" value="Chromosome"/>
</dbReference>
<dbReference type="eggNOG" id="COG0753">
    <property type="taxonomic scope" value="Bacteria"/>
</dbReference>
<dbReference type="GO" id="GO:0020037">
    <property type="term" value="F:heme binding"/>
    <property type="evidence" value="ECO:0007669"/>
    <property type="project" value="InterPro"/>
</dbReference>
<dbReference type="HOGENOM" id="CLU_046417_1_0_11"/>
<proteinExistence type="predicted"/>
<dbReference type="RefSeq" id="WP_013227457.1">
    <property type="nucleotide sequence ID" value="NC_014318.1"/>
</dbReference>
<dbReference type="EMBL" id="CP002000">
    <property type="protein sequence ID" value="ADJ47399.1"/>
    <property type="molecule type" value="Genomic_DNA"/>
</dbReference>